<organism evidence="1 2">
    <name type="scientific">Nyssa sinensis</name>
    <dbReference type="NCBI Taxonomy" id="561372"/>
    <lineage>
        <taxon>Eukaryota</taxon>
        <taxon>Viridiplantae</taxon>
        <taxon>Streptophyta</taxon>
        <taxon>Embryophyta</taxon>
        <taxon>Tracheophyta</taxon>
        <taxon>Spermatophyta</taxon>
        <taxon>Magnoliopsida</taxon>
        <taxon>eudicotyledons</taxon>
        <taxon>Gunneridae</taxon>
        <taxon>Pentapetalae</taxon>
        <taxon>asterids</taxon>
        <taxon>Cornales</taxon>
        <taxon>Nyssaceae</taxon>
        <taxon>Nyssa</taxon>
    </lineage>
</organism>
<name>A0A5J4ZS64_9ASTE</name>
<reference evidence="1 2" key="1">
    <citation type="submission" date="2019-09" db="EMBL/GenBank/DDBJ databases">
        <title>A chromosome-level genome assembly of the Chinese tupelo Nyssa sinensis.</title>
        <authorList>
            <person name="Yang X."/>
            <person name="Kang M."/>
            <person name="Yang Y."/>
            <person name="Xiong H."/>
            <person name="Wang M."/>
            <person name="Zhang Z."/>
            <person name="Wang Z."/>
            <person name="Wu H."/>
            <person name="Ma T."/>
            <person name="Liu J."/>
            <person name="Xi Z."/>
        </authorList>
    </citation>
    <scope>NUCLEOTIDE SEQUENCE [LARGE SCALE GENOMIC DNA]</scope>
    <source>
        <strain evidence="1">J267</strain>
        <tissue evidence="1">Leaf</tissue>
    </source>
</reference>
<accession>A0A5J4ZS64</accession>
<protein>
    <submittedName>
        <fullName evidence="1">Uncharacterized protein</fullName>
    </submittedName>
</protein>
<dbReference type="EMBL" id="CM018049">
    <property type="protein sequence ID" value="KAA8520282.1"/>
    <property type="molecule type" value="Genomic_DNA"/>
</dbReference>
<sequence length="87" mass="9625">MVEQLWWFIIVDVGDANGDGGASRAGPRRVVRLAVEPWSCGTADGSRCCQQFVEMVKKDSNGDLTMDRSGGLTMAWWHSSWFSNGSR</sequence>
<feature type="non-terminal residue" evidence="1">
    <location>
        <position position="87"/>
    </location>
</feature>
<evidence type="ECO:0000313" key="1">
    <source>
        <dbReference type="EMBL" id="KAA8520282.1"/>
    </source>
</evidence>
<dbReference type="Proteomes" id="UP000325577">
    <property type="component" value="Linkage Group LG6"/>
</dbReference>
<proteinExistence type="predicted"/>
<gene>
    <name evidence="1" type="ORF">F0562_014538</name>
</gene>
<evidence type="ECO:0000313" key="2">
    <source>
        <dbReference type="Proteomes" id="UP000325577"/>
    </source>
</evidence>
<dbReference type="AlphaFoldDB" id="A0A5J4ZS64"/>
<keyword evidence="2" id="KW-1185">Reference proteome</keyword>